<evidence type="ECO:0000313" key="1">
    <source>
        <dbReference type="EMBL" id="SAK02265.1"/>
    </source>
</evidence>
<name>A0ABD7LC99_9BURK</name>
<dbReference type="EMBL" id="FKJW01000005">
    <property type="protein sequence ID" value="SAK02265.1"/>
    <property type="molecule type" value="Genomic_DNA"/>
</dbReference>
<sequence>MSDVSKADRRRRPGAARIILRRRETVHHMEKVIALLLDFAMLPEKSRREFLASINEFLIMSPLQRRHAIKAWKQAAQSARREAGMAGEGANGR</sequence>
<evidence type="ECO:0000313" key="2">
    <source>
        <dbReference type="Proteomes" id="UP000196218"/>
    </source>
</evidence>
<reference evidence="1 2" key="1">
    <citation type="submission" date="2016-04" db="EMBL/GenBank/DDBJ databases">
        <authorList>
            <person name="Peeters C."/>
        </authorList>
    </citation>
    <scope>NUCLEOTIDE SEQUENCE [LARGE SCALE GENOMIC DNA]</scope>
    <source>
        <strain evidence="1">LMG 29311</strain>
    </source>
</reference>
<dbReference type="Proteomes" id="UP000196218">
    <property type="component" value="Unassembled WGS sequence"/>
</dbReference>
<proteinExistence type="predicted"/>
<dbReference type="RefSeq" id="WP_012217707.1">
    <property type="nucleotide sequence ID" value="NZ_CADFGW010000001.1"/>
</dbReference>
<gene>
    <name evidence="1" type="ORF">UA18_05491</name>
</gene>
<comment type="caution">
    <text evidence="1">The sequence shown here is derived from an EMBL/GenBank/DDBJ whole genome shotgun (WGS) entry which is preliminary data.</text>
</comment>
<evidence type="ECO:0008006" key="3">
    <source>
        <dbReference type="Google" id="ProtNLM"/>
    </source>
</evidence>
<dbReference type="AlphaFoldDB" id="A0ABD7LC99"/>
<organism evidence="1 2">
    <name type="scientific">Burkholderia multivorans</name>
    <dbReference type="NCBI Taxonomy" id="87883"/>
    <lineage>
        <taxon>Bacteria</taxon>
        <taxon>Pseudomonadati</taxon>
        <taxon>Pseudomonadota</taxon>
        <taxon>Betaproteobacteria</taxon>
        <taxon>Burkholderiales</taxon>
        <taxon>Burkholderiaceae</taxon>
        <taxon>Burkholderia</taxon>
        <taxon>Burkholderia cepacia complex</taxon>
    </lineage>
</organism>
<accession>A0ABD7LC99</accession>
<protein>
    <recommendedName>
        <fullName evidence="3">Bacteriophage protein</fullName>
    </recommendedName>
</protein>